<evidence type="ECO:0000313" key="11">
    <source>
        <dbReference type="Proteomes" id="UP001525857"/>
    </source>
</evidence>
<dbReference type="HAMAP" id="MF_01466">
    <property type="entry name" value="SecY2"/>
    <property type="match status" value="1"/>
</dbReference>
<organism evidence="10 11">
    <name type="scientific">Leuconostoc holzapfelii</name>
    <dbReference type="NCBI Taxonomy" id="434464"/>
    <lineage>
        <taxon>Bacteria</taxon>
        <taxon>Bacillati</taxon>
        <taxon>Bacillota</taxon>
        <taxon>Bacilli</taxon>
        <taxon>Lactobacillales</taxon>
        <taxon>Lactobacillaceae</taxon>
        <taxon>Leuconostoc</taxon>
    </lineage>
</organism>
<dbReference type="EMBL" id="QVOV01000008">
    <property type="protein sequence ID" value="MCT8389677.1"/>
    <property type="molecule type" value="Genomic_DNA"/>
</dbReference>
<feature type="transmembrane region" description="Helical" evidence="8">
    <location>
        <begin position="290"/>
        <end position="312"/>
    </location>
</feature>
<keyword evidence="2 8" id="KW-1003">Cell membrane</keyword>
<comment type="subunit">
    <text evidence="8">Component of the accessory SecA2/SecY2 protein translocase complex required to export cell wall proteins. May form heterotrimers with SecE and SecG subunits.</text>
</comment>
<feature type="transmembrane region" description="Helical" evidence="8">
    <location>
        <begin position="384"/>
        <end position="405"/>
    </location>
</feature>
<protein>
    <recommendedName>
        <fullName evidence="8 9">Accessory Sec system protein translocase subunit SecY2</fullName>
    </recommendedName>
</protein>
<comment type="similarity">
    <text evidence="8">Belongs to the SecY/SEC61-alpha family. SecY2 subfamily.</text>
</comment>
<dbReference type="Proteomes" id="UP001525857">
    <property type="component" value="Unassembled WGS sequence"/>
</dbReference>
<evidence type="ECO:0000256" key="8">
    <source>
        <dbReference type="HAMAP-Rule" id="MF_01466"/>
    </source>
</evidence>
<evidence type="ECO:0000313" key="10">
    <source>
        <dbReference type="EMBL" id="MCT8389677.1"/>
    </source>
</evidence>
<evidence type="ECO:0000256" key="7">
    <source>
        <dbReference type="ARBA" id="ARBA00023136"/>
    </source>
</evidence>
<comment type="subcellular location">
    <subcellularLocation>
        <location evidence="8">Cell membrane</location>
        <topology evidence="8">Multi-pass membrane protein</topology>
    </subcellularLocation>
</comment>
<proteinExistence type="inferred from homology"/>
<keyword evidence="4 8" id="KW-0653">Protein transport</keyword>
<sequence>MASFDILRLALICVSVATILAIVDSKNKLGKDMRLRSDSRIIIKKGLWTVLVLVVFVTGRHILVPGVDVEQVLKFSQNQYLLQFVSGTTGGDLSTLSLFSLGLAPWMSALIIWRVLQLFKKLELDKITTTRAYVLKMILAIILAAIQSLSIAFTISLEKNGHGTGFTGSTQVYEVAFIMIAGSVFLIWLSNMNELYGLGGPTVLILAGMLINLPSNTLAYLMPIFQSGGWLTGGIVIATAVAGALILTRIAIVMQLSEYRISIKNVLSSSGFYQDTYLPLLVNPAGGMPLMYSMTIMTLPQYFFQLLVVFWPNNKFILYLIENLTLSKMLGITFYVLVLFVLTIGFAFVNVDPDQITETLQQSGDYIENVEPGDPTKKYLTQKIMSLAIVGAIYLELFAGFPLYLGLIDESYTAIVMSISMVFIIVGMETMLNDQVQALWTKNNYQSLL</sequence>
<evidence type="ECO:0000256" key="6">
    <source>
        <dbReference type="ARBA" id="ARBA00023010"/>
    </source>
</evidence>
<keyword evidence="7 8" id="KW-0472">Membrane</keyword>
<dbReference type="SUPFAM" id="SSF103491">
    <property type="entry name" value="Preprotein translocase SecY subunit"/>
    <property type="match status" value="1"/>
</dbReference>
<keyword evidence="11" id="KW-1185">Reference proteome</keyword>
<evidence type="ECO:0000256" key="4">
    <source>
        <dbReference type="ARBA" id="ARBA00022927"/>
    </source>
</evidence>
<dbReference type="Pfam" id="PF00344">
    <property type="entry name" value="SecY"/>
    <property type="match status" value="1"/>
</dbReference>
<dbReference type="Gene3D" id="1.10.3370.10">
    <property type="entry name" value="SecY subunit domain"/>
    <property type="match status" value="1"/>
</dbReference>
<keyword evidence="3 8" id="KW-0812">Transmembrane</keyword>
<keyword evidence="5 8" id="KW-1133">Transmembrane helix</keyword>
<evidence type="ECO:0000256" key="3">
    <source>
        <dbReference type="ARBA" id="ARBA00022692"/>
    </source>
</evidence>
<feature type="transmembrane region" description="Helical" evidence="8">
    <location>
        <begin position="172"/>
        <end position="190"/>
    </location>
</feature>
<feature type="transmembrane region" description="Helical" evidence="8">
    <location>
        <begin position="332"/>
        <end position="351"/>
    </location>
</feature>
<keyword evidence="1 8" id="KW-0813">Transport</keyword>
<feature type="transmembrane region" description="Helical" evidence="8">
    <location>
        <begin position="96"/>
        <end position="116"/>
    </location>
</feature>
<dbReference type="InterPro" id="IPR014269">
    <property type="entry name" value="SecY2"/>
</dbReference>
<comment type="caution">
    <text evidence="10">The sequence shown here is derived from an EMBL/GenBank/DDBJ whole genome shotgun (WGS) entry which is preliminary data.</text>
</comment>
<evidence type="ECO:0000256" key="1">
    <source>
        <dbReference type="ARBA" id="ARBA00022448"/>
    </source>
</evidence>
<dbReference type="InterPro" id="IPR023201">
    <property type="entry name" value="SecY_dom_sf"/>
</dbReference>
<evidence type="ECO:0000256" key="9">
    <source>
        <dbReference type="NCBIfam" id="TIGR02920"/>
    </source>
</evidence>
<dbReference type="NCBIfam" id="TIGR02920">
    <property type="entry name" value="acc_sec_Y2"/>
    <property type="match status" value="1"/>
</dbReference>
<dbReference type="PIRSF" id="PIRSF004557">
    <property type="entry name" value="SecY"/>
    <property type="match status" value="1"/>
</dbReference>
<comment type="function">
    <text evidence="8">Part of the accessory SecA2/SecY2 system specifically required for export of possible cell wall proteins. The central subunit of a protein translocation channel.</text>
</comment>
<evidence type="ECO:0000256" key="2">
    <source>
        <dbReference type="ARBA" id="ARBA00022475"/>
    </source>
</evidence>
<dbReference type="NCBIfam" id="NF009082">
    <property type="entry name" value="PRK12417.1"/>
    <property type="match status" value="1"/>
</dbReference>
<gene>
    <name evidence="8" type="primary">secY2</name>
    <name evidence="10" type="ORF">D0501_06285</name>
</gene>
<dbReference type="PANTHER" id="PTHR10906">
    <property type="entry name" value="SECY/SEC61-ALPHA FAMILY MEMBER"/>
    <property type="match status" value="1"/>
</dbReference>
<feature type="transmembrane region" description="Helical" evidence="8">
    <location>
        <begin position="411"/>
        <end position="432"/>
    </location>
</feature>
<reference evidence="10 11" key="1">
    <citation type="submission" date="2018-08" db="EMBL/GenBank/DDBJ databases">
        <title>Draft genome sequences of Leuconostoc spp. and Weissella spp. with biocontrol potential.</title>
        <authorList>
            <person name="Lo R."/>
            <person name="Ho V.T.T."/>
            <person name="Turner M.S."/>
        </authorList>
    </citation>
    <scope>NUCLEOTIDE SEQUENCE [LARGE SCALE GENOMIC DNA]</scope>
    <source>
        <strain evidence="10 11">733</strain>
    </source>
</reference>
<dbReference type="PRINTS" id="PR00303">
    <property type="entry name" value="SECYTRNLCASE"/>
</dbReference>
<dbReference type="InterPro" id="IPR002208">
    <property type="entry name" value="SecY/SEC61-alpha"/>
</dbReference>
<evidence type="ECO:0000256" key="5">
    <source>
        <dbReference type="ARBA" id="ARBA00022989"/>
    </source>
</evidence>
<feature type="transmembrane region" description="Helical" evidence="8">
    <location>
        <begin position="6"/>
        <end position="25"/>
    </location>
</feature>
<keyword evidence="6 8" id="KW-0811">Translocation</keyword>
<feature type="transmembrane region" description="Helical" evidence="8">
    <location>
        <begin position="228"/>
        <end position="252"/>
    </location>
</feature>
<feature type="transmembrane region" description="Helical" evidence="8">
    <location>
        <begin position="137"/>
        <end position="157"/>
    </location>
</feature>
<feature type="transmembrane region" description="Helical" evidence="8">
    <location>
        <begin position="202"/>
        <end position="222"/>
    </location>
</feature>
<comment type="caution">
    <text evidence="8">Lacks conserved residue(s) required for the propagation of feature annotation.</text>
</comment>
<accession>A0ABT2P0C9</accession>
<name>A0ABT2P0C9_9LACO</name>
<feature type="transmembrane region" description="Helical" evidence="8">
    <location>
        <begin position="46"/>
        <end position="63"/>
    </location>
</feature>